<keyword evidence="3" id="KW-1185">Reference proteome</keyword>
<evidence type="ECO:0008006" key="4">
    <source>
        <dbReference type="Google" id="ProtNLM"/>
    </source>
</evidence>
<dbReference type="EMBL" id="CP110421">
    <property type="protein sequence ID" value="WAQ81431.1"/>
    <property type="molecule type" value="Genomic_DNA"/>
</dbReference>
<dbReference type="Proteomes" id="UP001164743">
    <property type="component" value="Chromosome 1A"/>
</dbReference>
<evidence type="ECO:0000313" key="3">
    <source>
        <dbReference type="Proteomes" id="UP001164743"/>
    </source>
</evidence>
<dbReference type="GeneID" id="77806729"/>
<organism evidence="2 3">
    <name type="scientific">Puccinia triticina</name>
    <dbReference type="NCBI Taxonomy" id="208348"/>
    <lineage>
        <taxon>Eukaryota</taxon>
        <taxon>Fungi</taxon>
        <taxon>Dikarya</taxon>
        <taxon>Basidiomycota</taxon>
        <taxon>Pucciniomycotina</taxon>
        <taxon>Pucciniomycetes</taxon>
        <taxon>Pucciniales</taxon>
        <taxon>Pucciniaceae</taxon>
        <taxon>Puccinia</taxon>
    </lineage>
</organism>
<proteinExistence type="predicted"/>
<accession>A0ABY7CB96</accession>
<evidence type="ECO:0000313" key="2">
    <source>
        <dbReference type="EMBL" id="WAQ81431.1"/>
    </source>
</evidence>
<feature type="region of interest" description="Disordered" evidence="1">
    <location>
        <begin position="1"/>
        <end position="37"/>
    </location>
</feature>
<evidence type="ECO:0000256" key="1">
    <source>
        <dbReference type="SAM" id="MobiDB-lite"/>
    </source>
</evidence>
<name>A0ABY7CB96_9BASI</name>
<sequence length="157" mass="16958">MSTPKTSAPKTHEVGPSPLATNTTSPRVPAGRKPVSTDEIEVIRGPLTATARRVVSLTLTRVIQSSQADPTHQARIPLGPEPPELQSVPFERFLDVAGIHSKDSGTQRRLSAHGIINWTFFRSASEQALIDLGFPIGTACLLCEGVALLEQDVYSHR</sequence>
<gene>
    <name evidence="2" type="ORF">PtA15_1A772</name>
</gene>
<dbReference type="RefSeq" id="XP_053016986.1">
    <property type="nucleotide sequence ID" value="XM_053165834.1"/>
</dbReference>
<reference evidence="2" key="1">
    <citation type="submission" date="2022-10" db="EMBL/GenBank/DDBJ databases">
        <title>Puccinia triticina Genome sequencing and assembly.</title>
        <authorList>
            <person name="Li C."/>
        </authorList>
    </citation>
    <scope>NUCLEOTIDE SEQUENCE</scope>
    <source>
        <strain evidence="2">Pt15</strain>
    </source>
</reference>
<protein>
    <recommendedName>
        <fullName evidence="4">PUB domain-containing protein</fullName>
    </recommendedName>
</protein>